<accession>A0A1Y2SEV2</accession>
<evidence type="ECO:0000256" key="1">
    <source>
        <dbReference type="SAM" id="MobiDB-lite"/>
    </source>
</evidence>
<protein>
    <submittedName>
        <fullName evidence="2">Uncharacterized protein</fullName>
    </submittedName>
</protein>
<feature type="region of interest" description="Disordered" evidence="1">
    <location>
        <begin position="1"/>
        <end position="37"/>
    </location>
</feature>
<gene>
    <name evidence="2" type="ORF">Xbed_03492</name>
</gene>
<comment type="caution">
    <text evidence="2">The sequence shown here is derived from an EMBL/GenBank/DDBJ whole genome shotgun (WGS) entry which is preliminary data.</text>
</comment>
<evidence type="ECO:0000313" key="3">
    <source>
        <dbReference type="Proteomes" id="UP000194204"/>
    </source>
</evidence>
<dbReference type="EMBL" id="MUBK01000044">
    <property type="protein sequence ID" value="OTA16351.1"/>
    <property type="molecule type" value="Genomic_DNA"/>
</dbReference>
<name>A0A1Y2SEV2_9GAMM</name>
<keyword evidence="3" id="KW-1185">Reference proteome</keyword>
<dbReference type="Proteomes" id="UP000194204">
    <property type="component" value="Unassembled WGS sequence"/>
</dbReference>
<organism evidence="2 3">
    <name type="scientific">Xenorhabdus beddingii</name>
    <dbReference type="NCBI Taxonomy" id="40578"/>
    <lineage>
        <taxon>Bacteria</taxon>
        <taxon>Pseudomonadati</taxon>
        <taxon>Pseudomonadota</taxon>
        <taxon>Gammaproteobacteria</taxon>
        <taxon>Enterobacterales</taxon>
        <taxon>Morganellaceae</taxon>
        <taxon>Xenorhabdus</taxon>
    </lineage>
</organism>
<dbReference type="AlphaFoldDB" id="A0A1Y2SEV2"/>
<reference evidence="2 3" key="1">
    <citation type="submission" date="2017-01" db="EMBL/GenBank/DDBJ databases">
        <title>Deconstructing symbiosis and pathogenesis requirements using a combined genomic-metabolomic approach.</title>
        <authorList>
            <person name="Tobias N.J."/>
            <person name="Wolff H."/>
            <person name="Djahanschiri B."/>
            <person name="Ebersberger I."/>
            <person name="Bode H.B."/>
        </authorList>
    </citation>
    <scope>NUCLEOTIDE SEQUENCE [LARGE SCALE GENOMIC DNA]</scope>
    <source>
        <strain evidence="2 3">DSM 4764</strain>
    </source>
</reference>
<evidence type="ECO:0000313" key="2">
    <source>
        <dbReference type="EMBL" id="OTA16351.1"/>
    </source>
</evidence>
<sequence>MGIGGQRPFPDLGEQISNTGGIAQRDAQGQRVDEETD</sequence>
<proteinExistence type="predicted"/>